<reference evidence="1" key="2">
    <citation type="submission" date="2014-03" db="EMBL/GenBank/DDBJ databases">
        <authorList>
            <person name="Urmite Genomes"/>
        </authorList>
    </citation>
    <scope>NUCLEOTIDE SEQUENCE</scope>
    <source>
        <strain evidence="1">DSM 44829</strain>
    </source>
</reference>
<name>W9BKV1_MYCCO</name>
<gene>
    <name evidence="1" type="ORF">BN977_03359</name>
</gene>
<dbReference type="eggNOG" id="COG2852">
    <property type="taxonomic scope" value="Bacteria"/>
</dbReference>
<dbReference type="SUPFAM" id="SSF52980">
    <property type="entry name" value="Restriction endonuclease-like"/>
    <property type="match status" value="1"/>
</dbReference>
<dbReference type="InterPro" id="IPR011335">
    <property type="entry name" value="Restrct_endonuc-II-like"/>
</dbReference>
<dbReference type="OrthoDB" id="3173471at2"/>
<proteinExistence type="predicted"/>
<dbReference type="Proteomes" id="UP000028870">
    <property type="component" value="Unassembled WGS sequence"/>
</dbReference>
<protein>
    <recommendedName>
        <fullName evidence="3">DUF559 domain-containing protein</fullName>
    </recommendedName>
</protein>
<keyword evidence="2" id="KW-1185">Reference proteome</keyword>
<dbReference type="RefSeq" id="WP_036399654.1">
    <property type="nucleotide sequence ID" value="NZ_CCBB010000002.1"/>
</dbReference>
<evidence type="ECO:0000313" key="2">
    <source>
        <dbReference type="Proteomes" id="UP000028870"/>
    </source>
</evidence>
<dbReference type="AlphaFoldDB" id="W9BKV1"/>
<dbReference type="STRING" id="258533.BN977_03359"/>
<dbReference type="Gene3D" id="3.40.960.10">
    <property type="entry name" value="VSR Endonuclease"/>
    <property type="match status" value="1"/>
</dbReference>
<evidence type="ECO:0000313" key="1">
    <source>
        <dbReference type="EMBL" id="CDO08540.1"/>
    </source>
</evidence>
<accession>W9BKV1</accession>
<organism evidence="1 2">
    <name type="scientific">Mycolicibacterium cosmeticum</name>
    <dbReference type="NCBI Taxonomy" id="258533"/>
    <lineage>
        <taxon>Bacteria</taxon>
        <taxon>Bacillati</taxon>
        <taxon>Actinomycetota</taxon>
        <taxon>Actinomycetes</taxon>
        <taxon>Mycobacteriales</taxon>
        <taxon>Mycobacteriaceae</taxon>
        <taxon>Mycolicibacterium</taxon>
    </lineage>
</organism>
<sequence>MGVFIGSEALAAGQVTRSELRRHHRRLFPDVYGPDNPTLLDRARAAWLWSGRRGVIAGVAASGLLGARWVPEDSAIEMLWRNTHPPTGVIVRNETYARDEITTFGGVPVTTRARTLFDLGRHLRRDDAVARMDALLWTWRVTVDDIAPLIARYPACRGIRPLRTALALADGGADSPRETWLRLLLTDAGMPPEDTQIEVFAGTRMVAKVDMGWRSLKIAVQYDGRHHQTERGQYVRDRRIQHELQALGWIVLRVIAEDSADEIIAGVAAALARRRQRAA</sequence>
<comment type="caution">
    <text evidence="1">The sequence shown here is derived from an EMBL/GenBank/DDBJ whole genome shotgun (WGS) entry which is preliminary data.</text>
</comment>
<dbReference type="EMBL" id="CCBB010000002">
    <property type="protein sequence ID" value="CDO08540.1"/>
    <property type="molecule type" value="Genomic_DNA"/>
</dbReference>
<evidence type="ECO:0008006" key="3">
    <source>
        <dbReference type="Google" id="ProtNLM"/>
    </source>
</evidence>
<reference evidence="1" key="1">
    <citation type="submission" date="2014-03" db="EMBL/GenBank/DDBJ databases">
        <title>Draft Genome Sequence of Mycobacterium cosmeticum DSM 44829.</title>
        <authorList>
            <person name="Croce O."/>
            <person name="Robert C."/>
            <person name="Raoult D."/>
            <person name="Drancourt M."/>
        </authorList>
    </citation>
    <scope>NUCLEOTIDE SEQUENCE [LARGE SCALE GENOMIC DNA]</scope>
    <source>
        <strain evidence="1">DSM 44829</strain>
    </source>
</reference>